<dbReference type="SMART" id="SM00450">
    <property type="entry name" value="RHOD"/>
    <property type="match status" value="1"/>
</dbReference>
<keyword evidence="4" id="KW-1185">Reference proteome</keyword>
<keyword evidence="1" id="KW-0732">Signal</keyword>
<proteinExistence type="predicted"/>
<dbReference type="AlphaFoldDB" id="A0A4R1KBN3"/>
<dbReference type="RefSeq" id="WP_132871682.1">
    <property type="nucleotide sequence ID" value="NZ_SMGG01000003.1"/>
</dbReference>
<feature type="chain" id="PRO_5020223829" evidence="1">
    <location>
        <begin position="24"/>
        <end position="141"/>
    </location>
</feature>
<dbReference type="EMBL" id="SMGG01000003">
    <property type="protein sequence ID" value="TCK61978.1"/>
    <property type="molecule type" value="Genomic_DNA"/>
</dbReference>
<dbReference type="GO" id="GO:0016740">
    <property type="term" value="F:transferase activity"/>
    <property type="evidence" value="ECO:0007669"/>
    <property type="project" value="UniProtKB-KW"/>
</dbReference>
<comment type="caution">
    <text evidence="3">The sequence shown here is derived from an EMBL/GenBank/DDBJ whole genome shotgun (WGS) entry which is preliminary data.</text>
</comment>
<dbReference type="SUPFAM" id="SSF52821">
    <property type="entry name" value="Rhodanese/Cell cycle control phosphatase"/>
    <property type="match status" value="1"/>
</dbReference>
<dbReference type="PROSITE" id="PS50206">
    <property type="entry name" value="RHODANESE_3"/>
    <property type="match status" value="1"/>
</dbReference>
<protein>
    <submittedName>
        <fullName evidence="3">Rhodanese-related sulfurtransferase</fullName>
    </submittedName>
</protein>
<accession>A0A4R1KBN3</accession>
<evidence type="ECO:0000313" key="3">
    <source>
        <dbReference type="EMBL" id="TCK61978.1"/>
    </source>
</evidence>
<feature type="signal peptide" evidence="1">
    <location>
        <begin position="1"/>
        <end position="23"/>
    </location>
</feature>
<name>A0A4R1KBN3_9BACT</name>
<keyword evidence="3" id="KW-0808">Transferase</keyword>
<sequence>MKKPLILILILLLAYSQSTFSSAPAKTSKVQNVMIAPAELAKMMESAKETVYYDIRPYIEYSIFHAPKSINMPMRYLNNRIDEVKKYNQIVIIANDEKEAALAAQMIRAKYPDKRVRILSGGVDSWVKSGLPIQNELPHGC</sequence>
<dbReference type="Pfam" id="PF00581">
    <property type="entry name" value="Rhodanese"/>
    <property type="match status" value="1"/>
</dbReference>
<evidence type="ECO:0000313" key="4">
    <source>
        <dbReference type="Proteomes" id="UP000294614"/>
    </source>
</evidence>
<dbReference type="Gene3D" id="3.40.250.10">
    <property type="entry name" value="Rhodanese-like domain"/>
    <property type="match status" value="1"/>
</dbReference>
<dbReference type="InterPro" id="IPR036873">
    <property type="entry name" value="Rhodanese-like_dom_sf"/>
</dbReference>
<dbReference type="InterPro" id="IPR001763">
    <property type="entry name" value="Rhodanese-like_dom"/>
</dbReference>
<reference evidence="3 4" key="1">
    <citation type="submission" date="2019-03" db="EMBL/GenBank/DDBJ databases">
        <title>Genomic Encyclopedia of Type Strains, Phase IV (KMG-IV): sequencing the most valuable type-strain genomes for metagenomic binning, comparative biology and taxonomic classification.</title>
        <authorList>
            <person name="Goeker M."/>
        </authorList>
    </citation>
    <scope>NUCLEOTIDE SEQUENCE [LARGE SCALE GENOMIC DNA]</scope>
    <source>
        <strain evidence="3 4">DSM 24984</strain>
    </source>
</reference>
<dbReference type="OrthoDB" id="1445766at2"/>
<evidence type="ECO:0000259" key="2">
    <source>
        <dbReference type="PROSITE" id="PS50206"/>
    </source>
</evidence>
<gene>
    <name evidence="3" type="ORF">C8D98_0486</name>
</gene>
<feature type="domain" description="Rhodanese" evidence="2">
    <location>
        <begin position="46"/>
        <end position="135"/>
    </location>
</feature>
<dbReference type="Proteomes" id="UP000294614">
    <property type="component" value="Unassembled WGS sequence"/>
</dbReference>
<evidence type="ECO:0000256" key="1">
    <source>
        <dbReference type="SAM" id="SignalP"/>
    </source>
</evidence>
<organism evidence="3 4">
    <name type="scientific">Seleniivibrio woodruffii</name>
    <dbReference type="NCBI Taxonomy" id="1078050"/>
    <lineage>
        <taxon>Bacteria</taxon>
        <taxon>Pseudomonadati</taxon>
        <taxon>Deferribacterota</taxon>
        <taxon>Deferribacteres</taxon>
        <taxon>Deferribacterales</taxon>
        <taxon>Geovibrionaceae</taxon>
        <taxon>Seleniivibrio</taxon>
    </lineage>
</organism>